<name>A0A4R3M956_9HYPH</name>
<dbReference type="InterPro" id="IPR000760">
    <property type="entry name" value="Inositol_monophosphatase-like"/>
</dbReference>
<accession>A0A4R3M956</accession>
<comment type="similarity">
    <text evidence="1">Belongs to the inositol monophosphatase superfamily.</text>
</comment>
<feature type="binding site" evidence="4">
    <location>
        <position position="91"/>
    </location>
    <ligand>
        <name>Mg(2+)</name>
        <dbReference type="ChEBI" id="CHEBI:18420"/>
        <label>1</label>
        <note>catalytic</note>
    </ligand>
</feature>
<sequence length="272" mass="28498">MHLASQDIDDLELLTEAARAAGALALAHFRGAPRQWTKPDSTSVTEADIAVDAFLRERLMAARPAYGWLSEEHPDDGSRLRPGRRFIVDPIDGTRAFIDRGDEWVVSIAVAEGPAAVVGVLYNPVRDELWSARTGGGAYRNGVPLAVSHPAEAARARVVASRKALRQTGLSAPGFTPVQVFMKSLANRFANVAAGTVDGALATSGSADWDIAAALVLIEEAGGRVTDASGAPVRLNAGTLRHPPLVAAGEPLHASIVSAVGLSPARLQGKPQ</sequence>
<dbReference type="PRINTS" id="PR00377">
    <property type="entry name" value="IMPHPHTASES"/>
</dbReference>
<dbReference type="Gene3D" id="3.30.540.10">
    <property type="entry name" value="Fructose-1,6-Bisphosphatase, subunit A, domain 1"/>
    <property type="match status" value="1"/>
</dbReference>
<evidence type="ECO:0000256" key="1">
    <source>
        <dbReference type="ARBA" id="ARBA00009759"/>
    </source>
</evidence>
<keyword evidence="2 4" id="KW-0479">Metal-binding</keyword>
<protein>
    <submittedName>
        <fullName evidence="5">Myo-inositol-1(Or 4)-monophosphatase</fullName>
    </submittedName>
</protein>
<dbReference type="GO" id="GO:0046872">
    <property type="term" value="F:metal ion binding"/>
    <property type="evidence" value="ECO:0007669"/>
    <property type="project" value="UniProtKB-KW"/>
</dbReference>
<evidence type="ECO:0000256" key="4">
    <source>
        <dbReference type="PIRSR" id="PIRSR600760-2"/>
    </source>
</evidence>
<evidence type="ECO:0000256" key="3">
    <source>
        <dbReference type="ARBA" id="ARBA00022842"/>
    </source>
</evidence>
<feature type="binding site" evidence="4">
    <location>
        <position position="210"/>
    </location>
    <ligand>
        <name>Mg(2+)</name>
        <dbReference type="ChEBI" id="CHEBI:18420"/>
        <label>1</label>
        <note>catalytic</note>
    </ligand>
</feature>
<dbReference type="PANTHER" id="PTHR20854:SF4">
    <property type="entry name" value="INOSITOL-1-MONOPHOSPHATASE-RELATED"/>
    <property type="match status" value="1"/>
</dbReference>
<dbReference type="InterPro" id="IPR020550">
    <property type="entry name" value="Inositol_monophosphatase_CS"/>
</dbReference>
<feature type="binding site" evidence="4">
    <location>
        <position position="71"/>
    </location>
    <ligand>
        <name>Mg(2+)</name>
        <dbReference type="ChEBI" id="CHEBI:18420"/>
        <label>1</label>
        <note>catalytic</note>
    </ligand>
</feature>
<dbReference type="EMBL" id="SMAK01000006">
    <property type="protein sequence ID" value="TCT09960.1"/>
    <property type="molecule type" value="Genomic_DNA"/>
</dbReference>
<organism evidence="5 6">
    <name type="scientific">Tepidamorphus gemmatus</name>
    <dbReference type="NCBI Taxonomy" id="747076"/>
    <lineage>
        <taxon>Bacteria</taxon>
        <taxon>Pseudomonadati</taxon>
        <taxon>Pseudomonadota</taxon>
        <taxon>Alphaproteobacteria</taxon>
        <taxon>Hyphomicrobiales</taxon>
        <taxon>Tepidamorphaceae</taxon>
        <taxon>Tepidamorphus</taxon>
    </lineage>
</organism>
<feature type="binding site" evidence="4">
    <location>
        <position position="89"/>
    </location>
    <ligand>
        <name>Mg(2+)</name>
        <dbReference type="ChEBI" id="CHEBI:18420"/>
        <label>1</label>
        <note>catalytic</note>
    </ligand>
</feature>
<keyword evidence="6" id="KW-1185">Reference proteome</keyword>
<dbReference type="PANTHER" id="PTHR20854">
    <property type="entry name" value="INOSITOL MONOPHOSPHATASE"/>
    <property type="match status" value="1"/>
</dbReference>
<evidence type="ECO:0000256" key="2">
    <source>
        <dbReference type="ARBA" id="ARBA00022723"/>
    </source>
</evidence>
<evidence type="ECO:0000313" key="5">
    <source>
        <dbReference type="EMBL" id="TCT09960.1"/>
    </source>
</evidence>
<dbReference type="SUPFAM" id="SSF56655">
    <property type="entry name" value="Carbohydrate phosphatase"/>
    <property type="match status" value="1"/>
</dbReference>
<dbReference type="Pfam" id="PF00459">
    <property type="entry name" value="Inositol_P"/>
    <property type="match status" value="1"/>
</dbReference>
<dbReference type="GO" id="GO:0046854">
    <property type="term" value="P:phosphatidylinositol phosphate biosynthetic process"/>
    <property type="evidence" value="ECO:0007669"/>
    <property type="project" value="InterPro"/>
</dbReference>
<reference evidence="5 6" key="1">
    <citation type="submission" date="2019-03" db="EMBL/GenBank/DDBJ databases">
        <title>Genomic Encyclopedia of Type Strains, Phase IV (KMG-IV): sequencing the most valuable type-strain genomes for metagenomic binning, comparative biology and taxonomic classification.</title>
        <authorList>
            <person name="Goeker M."/>
        </authorList>
    </citation>
    <scope>NUCLEOTIDE SEQUENCE [LARGE SCALE GENOMIC DNA]</scope>
    <source>
        <strain evidence="5 6">DSM 19345</strain>
    </source>
</reference>
<dbReference type="OrthoDB" id="9785695at2"/>
<gene>
    <name evidence="5" type="ORF">EDC22_106155</name>
</gene>
<dbReference type="CDD" id="cd01638">
    <property type="entry name" value="CysQ"/>
    <property type="match status" value="1"/>
</dbReference>
<dbReference type="GO" id="GO:0006020">
    <property type="term" value="P:inositol metabolic process"/>
    <property type="evidence" value="ECO:0007669"/>
    <property type="project" value="TreeGrafter"/>
</dbReference>
<dbReference type="PROSITE" id="PS00630">
    <property type="entry name" value="IMP_2"/>
    <property type="match status" value="1"/>
</dbReference>
<dbReference type="GO" id="GO:0008934">
    <property type="term" value="F:inositol monophosphate 1-phosphatase activity"/>
    <property type="evidence" value="ECO:0007669"/>
    <property type="project" value="TreeGrafter"/>
</dbReference>
<dbReference type="AlphaFoldDB" id="A0A4R3M956"/>
<comment type="caution">
    <text evidence="5">The sequence shown here is derived from an EMBL/GenBank/DDBJ whole genome shotgun (WGS) entry which is preliminary data.</text>
</comment>
<proteinExistence type="inferred from homology"/>
<evidence type="ECO:0000313" key="6">
    <source>
        <dbReference type="Proteomes" id="UP000295678"/>
    </source>
</evidence>
<dbReference type="Gene3D" id="3.40.190.80">
    <property type="match status" value="1"/>
</dbReference>
<feature type="binding site" evidence="4">
    <location>
        <position position="92"/>
    </location>
    <ligand>
        <name>Mg(2+)</name>
        <dbReference type="ChEBI" id="CHEBI:18420"/>
        <label>1</label>
        <note>catalytic</note>
    </ligand>
</feature>
<comment type="cofactor">
    <cofactor evidence="4">
        <name>Mg(2+)</name>
        <dbReference type="ChEBI" id="CHEBI:18420"/>
    </cofactor>
</comment>
<keyword evidence="3 4" id="KW-0460">Magnesium</keyword>
<dbReference type="GO" id="GO:0007165">
    <property type="term" value="P:signal transduction"/>
    <property type="evidence" value="ECO:0007669"/>
    <property type="project" value="TreeGrafter"/>
</dbReference>
<dbReference type="Proteomes" id="UP000295678">
    <property type="component" value="Unassembled WGS sequence"/>
</dbReference>